<sequence length="100" mass="12066">MQMVLIDKQKFQKLLLTYLKDWKNFLILQQNIRFNEYPLISLDIYVIDSLIKEIPCIVLQIIYPNKQQYNSIYLDCLKIQQKKQINLSTIYCIQESVSIY</sequence>
<dbReference type="Proteomes" id="UP000692954">
    <property type="component" value="Unassembled WGS sequence"/>
</dbReference>
<organism evidence="1 2">
    <name type="scientific">Paramecium sonneborni</name>
    <dbReference type="NCBI Taxonomy" id="65129"/>
    <lineage>
        <taxon>Eukaryota</taxon>
        <taxon>Sar</taxon>
        <taxon>Alveolata</taxon>
        <taxon>Ciliophora</taxon>
        <taxon>Intramacronucleata</taxon>
        <taxon>Oligohymenophorea</taxon>
        <taxon>Peniculida</taxon>
        <taxon>Parameciidae</taxon>
        <taxon>Paramecium</taxon>
    </lineage>
</organism>
<keyword evidence="2" id="KW-1185">Reference proteome</keyword>
<comment type="caution">
    <text evidence="1">The sequence shown here is derived from an EMBL/GenBank/DDBJ whole genome shotgun (WGS) entry which is preliminary data.</text>
</comment>
<accession>A0A8S1M300</accession>
<proteinExistence type="predicted"/>
<dbReference type="AlphaFoldDB" id="A0A8S1M300"/>
<protein>
    <submittedName>
        <fullName evidence="1">Uncharacterized protein</fullName>
    </submittedName>
</protein>
<name>A0A8S1M300_9CILI</name>
<dbReference type="EMBL" id="CAJJDN010000025">
    <property type="protein sequence ID" value="CAD8069364.1"/>
    <property type="molecule type" value="Genomic_DNA"/>
</dbReference>
<evidence type="ECO:0000313" key="1">
    <source>
        <dbReference type="EMBL" id="CAD8069364.1"/>
    </source>
</evidence>
<gene>
    <name evidence="1" type="ORF">PSON_ATCC_30995.1.T0250231</name>
</gene>
<reference evidence="1" key="1">
    <citation type="submission" date="2021-01" db="EMBL/GenBank/DDBJ databases">
        <authorList>
            <consortium name="Genoscope - CEA"/>
            <person name="William W."/>
        </authorList>
    </citation>
    <scope>NUCLEOTIDE SEQUENCE</scope>
</reference>
<evidence type="ECO:0000313" key="2">
    <source>
        <dbReference type="Proteomes" id="UP000692954"/>
    </source>
</evidence>